<dbReference type="Pfam" id="PF22042">
    <property type="entry name" value="EF-G_D2"/>
    <property type="match status" value="1"/>
</dbReference>
<keyword evidence="3" id="KW-0547">Nucleotide-binding</keyword>
<dbReference type="Gene3D" id="3.30.70.870">
    <property type="entry name" value="Elongation Factor G (Translational Gtpase), domain 3"/>
    <property type="match status" value="1"/>
</dbReference>
<dbReference type="SUPFAM" id="SSF54211">
    <property type="entry name" value="Ribosomal protein S5 domain 2-like"/>
    <property type="match status" value="1"/>
</dbReference>
<sequence length="691" mass="76866">MKIYKSEQIRNIVLLGHGGSGKTTLVEAMAHVDGIVKRQGKVEEGNTISDFDKEEIKRGFSISTSCIPIEWQDCKLNLLDAPGYFDFVGEAKQATRVADSAIVVVSGRSGVEVGTEKAFEYAEEMEIPKIVFVTDMDDDNADLNKVLNQLKDIFGKSIAPFQVPIKEDEHFVGFVNIIKMEGRRFVKDHVEPCEIPEDLMDEVNEVREMILEAVAESDEALMEKYFEGEAFTLEEIQNALHNGVIDGSIIPVLCGSGTNNTGVTVLMDSLVKYMPSPREEHTSVYGEDPDTGEEVEVFCDIEHEATALVFKTIIDPYVGKLSLFRVYSGIIKKDMQLMNVNKDQKEKANHIYVLRGREQFEVDEIHAGDIGAFAKLTDVSTGDTLCDPAKLVKLPGISFPESLAYRAVLPIKKGEEEKMTSGIHKLMEEDPTINIILDTENHQELLYGVGGQHLEIVKSKLLDKFKVEIELVKPRIPYRETIKAKGQVRGRHKKQSGGHGQYGDVVMEFEPSGDREKPFVFEEKIVGGSVPKNYFPAVEKGLIESVDRGALAGYKVVGVKATLVDGSYHPVDSSEMAFKMATIAAFKEAMKVCKPIILEPIASVHVVVPDDYMGDIIGDLNKRRGRVMGMNPVKGKQEVVAEVPMGEMYGYSTDLRSMTQGRGMFTLSFERYDEAPAEIQTKVIEDRAQDK</sequence>
<dbReference type="InterPro" id="IPR014721">
    <property type="entry name" value="Ribsml_uS5_D2-typ_fold_subgr"/>
</dbReference>
<reference evidence="8 9" key="1">
    <citation type="submission" date="2018-09" db="EMBL/GenBank/DDBJ databases">
        <authorList>
            <person name="Postec A."/>
        </authorList>
    </citation>
    <scope>NUCLEOTIDE SEQUENCE [LARGE SCALE GENOMIC DNA]</scope>
    <source>
        <strain evidence="8">70B-A</strain>
    </source>
</reference>
<evidence type="ECO:0000256" key="6">
    <source>
        <dbReference type="SAM" id="MobiDB-lite"/>
    </source>
</evidence>
<dbReference type="Pfam" id="PF00009">
    <property type="entry name" value="GTP_EFTU"/>
    <property type="match status" value="1"/>
</dbReference>
<dbReference type="PANTHER" id="PTHR43261">
    <property type="entry name" value="TRANSLATION ELONGATION FACTOR G-RELATED"/>
    <property type="match status" value="1"/>
</dbReference>
<feature type="region of interest" description="Disordered" evidence="6">
    <location>
        <begin position="484"/>
        <end position="503"/>
    </location>
</feature>
<dbReference type="PROSITE" id="PS51722">
    <property type="entry name" value="G_TR_2"/>
    <property type="match status" value="1"/>
</dbReference>
<keyword evidence="8" id="KW-0251">Elongation factor</keyword>
<dbReference type="EMBL" id="LR130778">
    <property type="protein sequence ID" value="VDN49045.1"/>
    <property type="molecule type" value="Genomic_DNA"/>
</dbReference>
<dbReference type="Gene3D" id="3.30.230.10">
    <property type="match status" value="1"/>
</dbReference>
<dbReference type="RefSeq" id="WP_125138086.1">
    <property type="nucleotide sequence ID" value="NZ_LR130778.1"/>
</dbReference>
<dbReference type="Pfam" id="PF14492">
    <property type="entry name" value="EFG_III"/>
    <property type="match status" value="1"/>
</dbReference>
<dbReference type="Pfam" id="PF03764">
    <property type="entry name" value="EFG_IV"/>
    <property type="match status" value="1"/>
</dbReference>
<dbReference type="InterPro" id="IPR041095">
    <property type="entry name" value="EFG_II"/>
</dbReference>
<dbReference type="OrthoDB" id="9804431at2"/>
<evidence type="ECO:0000259" key="7">
    <source>
        <dbReference type="PROSITE" id="PS51722"/>
    </source>
</evidence>
<evidence type="ECO:0000256" key="4">
    <source>
        <dbReference type="ARBA" id="ARBA00023134"/>
    </source>
</evidence>
<keyword evidence="4" id="KW-0342">GTP-binding</keyword>
<dbReference type="GO" id="GO:0003746">
    <property type="term" value="F:translation elongation factor activity"/>
    <property type="evidence" value="ECO:0007669"/>
    <property type="project" value="UniProtKB-UniRule"/>
</dbReference>
<dbReference type="FunFam" id="3.30.70.240:FF:000001">
    <property type="entry name" value="Elongation factor G"/>
    <property type="match status" value="1"/>
</dbReference>
<dbReference type="Gene3D" id="3.40.50.300">
    <property type="entry name" value="P-loop containing nucleotide triphosphate hydrolases"/>
    <property type="match status" value="1"/>
</dbReference>
<dbReference type="PRINTS" id="PR00315">
    <property type="entry name" value="ELONGATNFCT"/>
</dbReference>
<dbReference type="GO" id="GO:0005525">
    <property type="term" value="F:GTP binding"/>
    <property type="evidence" value="ECO:0007669"/>
    <property type="project" value="UniProtKB-UniRule"/>
</dbReference>
<gene>
    <name evidence="8" type="primary">fusA</name>
    <name evidence="8" type="ORF">PATL70BA_3126</name>
</gene>
<dbReference type="NCBIfam" id="TIGR00484">
    <property type="entry name" value="EF-G"/>
    <property type="match status" value="1"/>
</dbReference>
<dbReference type="NCBIfam" id="TIGR00231">
    <property type="entry name" value="small_GTP"/>
    <property type="match status" value="1"/>
</dbReference>
<dbReference type="InterPro" id="IPR000795">
    <property type="entry name" value="T_Tr_GTP-bd_dom"/>
</dbReference>
<dbReference type="AlphaFoldDB" id="A0A3P7P1P3"/>
<feature type="compositionally biased region" description="Basic residues" evidence="6">
    <location>
        <begin position="486"/>
        <end position="496"/>
    </location>
</feature>
<evidence type="ECO:0000313" key="9">
    <source>
        <dbReference type="Proteomes" id="UP000279029"/>
    </source>
</evidence>
<dbReference type="CDD" id="cd04170">
    <property type="entry name" value="EF-G_bact"/>
    <property type="match status" value="1"/>
</dbReference>
<dbReference type="GO" id="GO:0003924">
    <property type="term" value="F:GTPase activity"/>
    <property type="evidence" value="ECO:0007669"/>
    <property type="project" value="InterPro"/>
</dbReference>
<keyword evidence="8" id="KW-0648">Protein biosynthesis</keyword>
<dbReference type="CDD" id="cd03713">
    <property type="entry name" value="EFG_mtEFG_C"/>
    <property type="match status" value="1"/>
</dbReference>
<dbReference type="InterPro" id="IPR009000">
    <property type="entry name" value="Transl_B-barrel_sf"/>
</dbReference>
<accession>A0A3P7P1P3</accession>
<dbReference type="NCBIfam" id="NF009381">
    <property type="entry name" value="PRK12740.1-5"/>
    <property type="match status" value="1"/>
</dbReference>
<keyword evidence="9" id="KW-1185">Reference proteome</keyword>
<dbReference type="PANTHER" id="PTHR43261:SF6">
    <property type="entry name" value="ELONGATION FACTOR G-LIKE PROTEIN"/>
    <property type="match status" value="1"/>
</dbReference>
<dbReference type="InterPro" id="IPR005225">
    <property type="entry name" value="Small_GTP-bd"/>
</dbReference>
<dbReference type="Gene3D" id="2.40.30.10">
    <property type="entry name" value="Translation factors"/>
    <property type="match status" value="1"/>
</dbReference>
<comment type="similarity">
    <text evidence="1">Belongs to the TRAFAC class translation factor GTPase superfamily. Classic translation factor GTPase family. EF-G/EF-2 subfamily.</text>
</comment>
<dbReference type="InterPro" id="IPR004540">
    <property type="entry name" value="Transl_elong_EFG/EF2"/>
</dbReference>
<evidence type="ECO:0000313" key="8">
    <source>
        <dbReference type="EMBL" id="VDN49045.1"/>
    </source>
</evidence>
<dbReference type="InterPro" id="IPR005517">
    <property type="entry name" value="Transl_elong_EFG/EF2_IV"/>
</dbReference>
<evidence type="ECO:0000256" key="2">
    <source>
        <dbReference type="ARBA" id="ARBA00017872"/>
    </source>
</evidence>
<dbReference type="NCBIfam" id="NF009891">
    <property type="entry name" value="PRK13351.1-1"/>
    <property type="match status" value="1"/>
</dbReference>
<dbReference type="InterPro" id="IPR035647">
    <property type="entry name" value="EFG_III/V"/>
</dbReference>
<dbReference type="Gene3D" id="3.30.70.240">
    <property type="match status" value="1"/>
</dbReference>
<dbReference type="SUPFAM" id="SSF54980">
    <property type="entry name" value="EF-G C-terminal domain-like"/>
    <property type="match status" value="2"/>
</dbReference>
<dbReference type="InterPro" id="IPR053905">
    <property type="entry name" value="EF-G-like_DII"/>
</dbReference>
<dbReference type="SUPFAM" id="SSF52540">
    <property type="entry name" value="P-loop containing nucleoside triphosphate hydrolases"/>
    <property type="match status" value="1"/>
</dbReference>
<evidence type="ECO:0000256" key="3">
    <source>
        <dbReference type="ARBA" id="ARBA00022741"/>
    </source>
</evidence>
<dbReference type="Proteomes" id="UP000279029">
    <property type="component" value="Chromosome"/>
</dbReference>
<dbReference type="Pfam" id="PF00679">
    <property type="entry name" value="EFG_C"/>
    <property type="match status" value="1"/>
</dbReference>
<organism evidence="8 9">
    <name type="scientific">Petrocella atlantisensis</name>
    <dbReference type="NCBI Taxonomy" id="2173034"/>
    <lineage>
        <taxon>Bacteria</taxon>
        <taxon>Bacillati</taxon>
        <taxon>Bacillota</taxon>
        <taxon>Clostridia</taxon>
        <taxon>Lachnospirales</taxon>
        <taxon>Vallitaleaceae</taxon>
        <taxon>Petrocella</taxon>
    </lineage>
</organism>
<evidence type="ECO:0000256" key="1">
    <source>
        <dbReference type="ARBA" id="ARBA00005870"/>
    </source>
</evidence>
<dbReference type="InterPro" id="IPR020568">
    <property type="entry name" value="Ribosomal_Su5_D2-typ_SF"/>
</dbReference>
<dbReference type="CDD" id="cd04088">
    <property type="entry name" value="EFG_mtEFG_II"/>
    <property type="match status" value="1"/>
</dbReference>
<dbReference type="SUPFAM" id="SSF50447">
    <property type="entry name" value="Translation proteins"/>
    <property type="match status" value="1"/>
</dbReference>
<dbReference type="SMART" id="SM00838">
    <property type="entry name" value="EFG_C"/>
    <property type="match status" value="1"/>
</dbReference>
<dbReference type="CDD" id="cd01434">
    <property type="entry name" value="EFG_mtEFG1_IV"/>
    <property type="match status" value="1"/>
</dbReference>
<dbReference type="GO" id="GO:0032790">
    <property type="term" value="P:ribosome disassembly"/>
    <property type="evidence" value="ECO:0007669"/>
    <property type="project" value="TreeGrafter"/>
</dbReference>
<protein>
    <recommendedName>
        <fullName evidence="2 5">Elongation factor G</fullName>
    </recommendedName>
</protein>
<dbReference type="InterPro" id="IPR027417">
    <property type="entry name" value="P-loop_NTPase"/>
</dbReference>
<dbReference type="InterPro" id="IPR000640">
    <property type="entry name" value="EFG_V-like"/>
</dbReference>
<evidence type="ECO:0000256" key="5">
    <source>
        <dbReference type="NCBIfam" id="TIGR00484"/>
    </source>
</evidence>
<name>A0A3P7P1P3_9FIRM</name>
<dbReference type="KEGG" id="cbar:PATL70BA_3126"/>
<dbReference type="NCBIfam" id="NF009379">
    <property type="entry name" value="PRK12740.1-3"/>
    <property type="match status" value="1"/>
</dbReference>
<proteinExistence type="inferred from homology"/>
<dbReference type="SMART" id="SM00889">
    <property type="entry name" value="EFG_IV"/>
    <property type="match status" value="1"/>
</dbReference>
<feature type="domain" description="Tr-type G" evidence="7">
    <location>
        <begin position="7"/>
        <end position="278"/>
    </location>
</feature>
<dbReference type="InterPro" id="IPR035649">
    <property type="entry name" value="EFG_V"/>
</dbReference>
<dbReference type="InterPro" id="IPR047872">
    <property type="entry name" value="EFG_IV"/>
</dbReference>
<dbReference type="FunFam" id="3.30.230.10:FF:000003">
    <property type="entry name" value="Elongation factor G"/>
    <property type="match status" value="1"/>
</dbReference>